<sequence length="98" mass="11498">MEEDYEADARDGQALGTLEPQWILDETNNGISFWRRKTQIQDRISVKFLQEVQVIEFEKLEPENEDDWYTHEIIAIALTFLICLAIGLVLPWYLVVGR</sequence>
<evidence type="ECO:0000313" key="2">
    <source>
        <dbReference type="EMBL" id="KAK9881552.1"/>
    </source>
</evidence>
<accession>A0AAW1UNE3</accession>
<feature type="transmembrane region" description="Helical" evidence="1">
    <location>
        <begin position="73"/>
        <end position="95"/>
    </location>
</feature>
<keyword evidence="1" id="KW-0472">Membrane</keyword>
<dbReference type="AlphaFoldDB" id="A0AAW1UNE3"/>
<keyword evidence="3" id="KW-1185">Reference proteome</keyword>
<dbReference type="Proteomes" id="UP001431783">
    <property type="component" value="Unassembled WGS sequence"/>
</dbReference>
<organism evidence="2 3">
    <name type="scientific">Henosepilachna vigintioctopunctata</name>
    <dbReference type="NCBI Taxonomy" id="420089"/>
    <lineage>
        <taxon>Eukaryota</taxon>
        <taxon>Metazoa</taxon>
        <taxon>Ecdysozoa</taxon>
        <taxon>Arthropoda</taxon>
        <taxon>Hexapoda</taxon>
        <taxon>Insecta</taxon>
        <taxon>Pterygota</taxon>
        <taxon>Neoptera</taxon>
        <taxon>Endopterygota</taxon>
        <taxon>Coleoptera</taxon>
        <taxon>Polyphaga</taxon>
        <taxon>Cucujiformia</taxon>
        <taxon>Coccinelloidea</taxon>
        <taxon>Coccinellidae</taxon>
        <taxon>Epilachninae</taxon>
        <taxon>Epilachnini</taxon>
        <taxon>Henosepilachna</taxon>
    </lineage>
</organism>
<name>A0AAW1UNE3_9CUCU</name>
<keyword evidence="1" id="KW-1133">Transmembrane helix</keyword>
<gene>
    <name evidence="2" type="ORF">WA026_016429</name>
</gene>
<proteinExistence type="predicted"/>
<reference evidence="2 3" key="1">
    <citation type="submission" date="2023-03" db="EMBL/GenBank/DDBJ databases">
        <title>Genome insight into feeding habits of ladybird beetles.</title>
        <authorList>
            <person name="Li H.-S."/>
            <person name="Huang Y.-H."/>
            <person name="Pang H."/>
        </authorList>
    </citation>
    <scope>NUCLEOTIDE SEQUENCE [LARGE SCALE GENOMIC DNA]</scope>
    <source>
        <strain evidence="2">SYSU_2023b</strain>
        <tissue evidence="2">Whole body</tissue>
    </source>
</reference>
<protein>
    <submittedName>
        <fullName evidence="2">Uncharacterized protein</fullName>
    </submittedName>
</protein>
<keyword evidence="1" id="KW-0812">Transmembrane</keyword>
<evidence type="ECO:0000313" key="3">
    <source>
        <dbReference type="Proteomes" id="UP001431783"/>
    </source>
</evidence>
<dbReference type="EMBL" id="JARQZJ010000069">
    <property type="protein sequence ID" value="KAK9881552.1"/>
    <property type="molecule type" value="Genomic_DNA"/>
</dbReference>
<evidence type="ECO:0000256" key="1">
    <source>
        <dbReference type="SAM" id="Phobius"/>
    </source>
</evidence>
<comment type="caution">
    <text evidence="2">The sequence shown here is derived from an EMBL/GenBank/DDBJ whole genome shotgun (WGS) entry which is preliminary data.</text>
</comment>